<keyword evidence="2 5" id="KW-0689">Ribosomal protein</keyword>
<dbReference type="PANTHER" id="PTHR35534:SF1">
    <property type="entry name" value="LARGE RIBOSOMAL SUBUNIT PROTEIN BL32"/>
    <property type="match status" value="1"/>
</dbReference>
<reference evidence="6 9" key="2">
    <citation type="submission" date="2019-07" db="EMBL/GenBank/DDBJ databases">
        <title>Whole genome shotgun sequence of Lactobacillus siliginis NBRC 101315.</title>
        <authorList>
            <person name="Hosoyama A."/>
            <person name="Uohara A."/>
            <person name="Ohji S."/>
            <person name="Ichikawa N."/>
        </authorList>
    </citation>
    <scope>NUCLEOTIDE SEQUENCE [LARGE SCALE GENOMIC DNA]</scope>
    <source>
        <strain evidence="6 9">NBRC 101315</strain>
    </source>
</reference>
<dbReference type="OrthoDB" id="9812874at2"/>
<evidence type="ECO:0000256" key="2">
    <source>
        <dbReference type="ARBA" id="ARBA00022980"/>
    </source>
</evidence>
<keyword evidence="8" id="KW-1185">Reference proteome</keyword>
<gene>
    <name evidence="5 6" type="primary">rpmF</name>
    <name evidence="7" type="ORF">IV55_GL001142</name>
    <name evidence="6" type="ORF">LSI01_16910</name>
</gene>
<dbReference type="EMBL" id="BJUD01000050">
    <property type="protein sequence ID" value="GEK29380.1"/>
    <property type="molecule type" value="Genomic_DNA"/>
</dbReference>
<evidence type="ECO:0000256" key="1">
    <source>
        <dbReference type="ARBA" id="ARBA00008560"/>
    </source>
</evidence>
<evidence type="ECO:0000313" key="9">
    <source>
        <dbReference type="Proteomes" id="UP000321429"/>
    </source>
</evidence>
<dbReference type="SUPFAM" id="SSF57829">
    <property type="entry name" value="Zn-binding ribosomal proteins"/>
    <property type="match status" value="1"/>
</dbReference>
<dbReference type="Proteomes" id="UP000321429">
    <property type="component" value="Unassembled WGS sequence"/>
</dbReference>
<accession>A0A0R2L4J3</accession>
<dbReference type="EMBL" id="JQCB01000003">
    <property type="protein sequence ID" value="KRN96619.1"/>
    <property type="molecule type" value="Genomic_DNA"/>
</dbReference>
<name>A0A0R2L4J3_9LACO</name>
<dbReference type="InterPro" id="IPR011332">
    <property type="entry name" value="Ribosomal_zn-bd"/>
</dbReference>
<comment type="caution">
    <text evidence="7">The sequence shown here is derived from an EMBL/GenBank/DDBJ whole genome shotgun (WGS) entry which is preliminary data.</text>
</comment>
<dbReference type="InterPro" id="IPR044957">
    <property type="entry name" value="Ribosomal_bL32_bact"/>
</dbReference>
<dbReference type="AlphaFoldDB" id="A0A0R2L4J3"/>
<dbReference type="NCBIfam" id="TIGR01031">
    <property type="entry name" value="rpmF_bact"/>
    <property type="match status" value="1"/>
</dbReference>
<dbReference type="HAMAP" id="MF_00340">
    <property type="entry name" value="Ribosomal_bL32"/>
    <property type="match status" value="1"/>
</dbReference>
<dbReference type="Pfam" id="PF01783">
    <property type="entry name" value="Ribosomal_L32p"/>
    <property type="match status" value="1"/>
</dbReference>
<dbReference type="GO" id="GO:0003735">
    <property type="term" value="F:structural constituent of ribosome"/>
    <property type="evidence" value="ECO:0007669"/>
    <property type="project" value="InterPro"/>
</dbReference>
<protein>
    <recommendedName>
        <fullName evidence="4 5">Large ribosomal subunit protein bL32</fullName>
    </recommendedName>
</protein>
<dbReference type="PATRIC" id="fig|348151.3.peg.1170"/>
<evidence type="ECO:0000256" key="3">
    <source>
        <dbReference type="ARBA" id="ARBA00023274"/>
    </source>
</evidence>
<proteinExistence type="inferred from homology"/>
<reference evidence="7 8" key="1">
    <citation type="journal article" date="2015" name="Genome Announc.">
        <title>Expanding the biotechnology potential of lactobacilli through comparative genomics of 213 strains and associated genera.</title>
        <authorList>
            <person name="Sun Z."/>
            <person name="Harris H.M."/>
            <person name="McCann A."/>
            <person name="Guo C."/>
            <person name="Argimon S."/>
            <person name="Zhang W."/>
            <person name="Yang X."/>
            <person name="Jeffery I.B."/>
            <person name="Cooney J.C."/>
            <person name="Kagawa T.F."/>
            <person name="Liu W."/>
            <person name="Song Y."/>
            <person name="Salvetti E."/>
            <person name="Wrobel A."/>
            <person name="Rasinkangas P."/>
            <person name="Parkhill J."/>
            <person name="Rea M.C."/>
            <person name="O'Sullivan O."/>
            <person name="Ritari J."/>
            <person name="Douillard F.P."/>
            <person name="Paul Ross R."/>
            <person name="Yang R."/>
            <person name="Briner A.E."/>
            <person name="Felis G.E."/>
            <person name="de Vos W.M."/>
            <person name="Barrangou R."/>
            <person name="Klaenhammer T.R."/>
            <person name="Caufield P.W."/>
            <person name="Cui Y."/>
            <person name="Zhang H."/>
            <person name="O'Toole P.W."/>
        </authorList>
    </citation>
    <scope>NUCLEOTIDE SEQUENCE [LARGE SCALE GENOMIC DNA]</scope>
    <source>
        <strain evidence="7 8">DSM 22696</strain>
    </source>
</reference>
<dbReference type="GO" id="GO:0015934">
    <property type="term" value="C:large ribosomal subunit"/>
    <property type="evidence" value="ECO:0007669"/>
    <property type="project" value="InterPro"/>
</dbReference>
<comment type="similarity">
    <text evidence="1 5">Belongs to the bacterial ribosomal protein bL32 family.</text>
</comment>
<evidence type="ECO:0000313" key="7">
    <source>
        <dbReference type="EMBL" id="KRN96619.1"/>
    </source>
</evidence>
<evidence type="ECO:0000313" key="6">
    <source>
        <dbReference type="EMBL" id="GEK29380.1"/>
    </source>
</evidence>
<dbReference type="STRING" id="348151.IV55_GL001142"/>
<dbReference type="InterPro" id="IPR002677">
    <property type="entry name" value="Ribosomal_bL32"/>
</dbReference>
<evidence type="ECO:0000256" key="5">
    <source>
        <dbReference type="HAMAP-Rule" id="MF_00340"/>
    </source>
</evidence>
<sequence>MAVPARKTSTTKRKQRRAHLKLKQPAIHLDPVTGEYQLSHHVTPNGFYKGRKVTAEDK</sequence>
<organism evidence="7 8">
    <name type="scientific">Furfurilactobacillus siliginis</name>
    <dbReference type="NCBI Taxonomy" id="348151"/>
    <lineage>
        <taxon>Bacteria</taxon>
        <taxon>Bacillati</taxon>
        <taxon>Bacillota</taxon>
        <taxon>Bacilli</taxon>
        <taxon>Lactobacillales</taxon>
        <taxon>Lactobacillaceae</taxon>
        <taxon>Furfurilactobacillus</taxon>
    </lineage>
</organism>
<evidence type="ECO:0000313" key="8">
    <source>
        <dbReference type="Proteomes" id="UP000051139"/>
    </source>
</evidence>
<keyword evidence="3 5" id="KW-0687">Ribonucleoprotein</keyword>
<evidence type="ECO:0000256" key="4">
    <source>
        <dbReference type="ARBA" id="ARBA00035178"/>
    </source>
</evidence>
<dbReference type="RefSeq" id="WP_057809229.1">
    <property type="nucleotide sequence ID" value="NZ_BJUD01000050.1"/>
</dbReference>
<dbReference type="Proteomes" id="UP000051139">
    <property type="component" value="Unassembled WGS sequence"/>
</dbReference>
<dbReference type="PANTHER" id="PTHR35534">
    <property type="entry name" value="50S RIBOSOMAL PROTEIN L32"/>
    <property type="match status" value="1"/>
</dbReference>
<dbReference type="GO" id="GO:0006412">
    <property type="term" value="P:translation"/>
    <property type="evidence" value="ECO:0007669"/>
    <property type="project" value="UniProtKB-UniRule"/>
</dbReference>